<dbReference type="Proteomes" id="UP000326396">
    <property type="component" value="Linkage Group LG2"/>
</dbReference>
<proteinExistence type="predicted"/>
<dbReference type="PANTHER" id="PTHR31008:SF34">
    <property type="entry name" value="COP1-INTERACTING PROTEIN-RELATED PROTEIN"/>
    <property type="match status" value="1"/>
</dbReference>
<dbReference type="AlphaFoldDB" id="A0A5N6NEH1"/>
<dbReference type="PANTHER" id="PTHR31008">
    <property type="entry name" value="COP1-INTERACTING PROTEIN-RELATED"/>
    <property type="match status" value="1"/>
</dbReference>
<dbReference type="OrthoDB" id="1687502at2759"/>
<evidence type="ECO:0000256" key="1">
    <source>
        <dbReference type="SAM" id="MobiDB-lite"/>
    </source>
</evidence>
<accession>A0A5N6NEH1</accession>
<feature type="compositionally biased region" description="Basic and acidic residues" evidence="1">
    <location>
        <begin position="523"/>
        <end position="539"/>
    </location>
</feature>
<feature type="compositionally biased region" description="Basic and acidic residues" evidence="1">
    <location>
        <begin position="567"/>
        <end position="580"/>
    </location>
</feature>
<dbReference type="Gene3D" id="3.80.10.10">
    <property type="entry name" value="Ribonuclease Inhibitor"/>
    <property type="match status" value="1"/>
</dbReference>
<evidence type="ECO:0000313" key="3">
    <source>
        <dbReference type="Proteomes" id="UP000326396"/>
    </source>
</evidence>
<keyword evidence="3" id="KW-1185">Reference proteome</keyword>
<sequence>MASVGFGHGQVRLGLRRFVHGVSLLGFGKGLQKGSVTQVRGWLRVDGLSMLPPQKSAARPKPPKVLITKSRNRPIWKKKTRTLEWWTWDWGKGNRHIGRATRGRDRSMIHDQRSQHEIVESARLVISISSYLVSLDLPDNGFTGEFMANLGNCSFMNTLVIARNKLFGTIPVQSSNDSSYLKPSVKVRRVDFMIATNNFSREGSKEEYGNSRLALSFKRRSDVTRRVVRLLQMERRIEAHAPLDYVELQIFPSHNRYEACVSACNIIEKVASGDLQQLLFQLPQVKDLSSRTSNSNFRILTPDGVSNADWFTTATLTRFLNIVGSSDILSIGSEISQLEETRKFQLSLFAKAEVDMTSSFESKNELLRAVDLRLSGLKEQLVEALNQATGITCSPKDISKLENFSHHFGAEDIRDSLQKLLELSQFPLSKDATPKKINPSQLNPPVKYGVSPAKAAQAERESSTGSENSFSSEEDQPSVERSRTIARSATPRRLASPMRRVQIGRTGPRRAATVSIKSLNHFPSREKLPTQRDDTCHTSDEEEDSEKPVKQNAMRMSVQDKISLFENKQKEKAEETDKSKTAPVANKAVLRRWSSGMSETATQIQNDKISKTCSPSNPVDEKPCGNAESLTPSKSSETSPPKKVAADILNLEMENSEDEFEGSCEKHPALIEWNQQKEAELNQLFKKMMESKPVRRHSVINDNSKSRSNPKEQRGGFYDHYKQKRDEKLRKEASGKKAEKESQFKEMEKFLDEKKAEMASSDSRKKTTVNKVKSQKTPTQLLNTKRETSKGSIVKKATTITTTTNKLSPLPAMRKSWPITPSPKPTGASPVKSPSGPTSSNANLTRKPQYTSSAIRSSIKVEKSKPQPKALKSTPPDGNKNIKTVKEKKQPAVTKSAPTAKSTSRTPVGTPIAPSTTAAKPSFYNKVTKKSSVVPLETKPFLRKGTRIGPGVGAAVVKSKAVAEEPHGTEDMIQDEKNQTVEVKTTEIKSESQCQNQEAECEPPESCTELETQLVSPIKCEEPEIFNHNRFNSSGAEGIKKIEIEEESTISISPTAWVEVEENNQDEIFQGKASSIPGTGPANLGAPDGVSSPRVRHSLFQMLLEETTSEADSCEWGNAQHPPAMVNHKDAPKGFKRLLKFARKTKADLNLTDGSSPSSIFRRG</sequence>
<feature type="compositionally biased region" description="Polar residues" evidence="1">
    <location>
        <begin position="595"/>
        <end position="617"/>
    </location>
</feature>
<feature type="region of interest" description="Disordered" evidence="1">
    <location>
        <begin position="1111"/>
        <end position="1130"/>
    </location>
</feature>
<dbReference type="InterPro" id="IPR032675">
    <property type="entry name" value="LRR_dom_sf"/>
</dbReference>
<organism evidence="2 3">
    <name type="scientific">Mikania micrantha</name>
    <name type="common">bitter vine</name>
    <dbReference type="NCBI Taxonomy" id="192012"/>
    <lineage>
        <taxon>Eukaryota</taxon>
        <taxon>Viridiplantae</taxon>
        <taxon>Streptophyta</taxon>
        <taxon>Embryophyta</taxon>
        <taxon>Tracheophyta</taxon>
        <taxon>Spermatophyta</taxon>
        <taxon>Magnoliopsida</taxon>
        <taxon>eudicotyledons</taxon>
        <taxon>Gunneridae</taxon>
        <taxon>Pentapetalae</taxon>
        <taxon>asterids</taxon>
        <taxon>campanulids</taxon>
        <taxon>Asterales</taxon>
        <taxon>Asteraceae</taxon>
        <taxon>Asteroideae</taxon>
        <taxon>Heliantheae alliance</taxon>
        <taxon>Eupatorieae</taxon>
        <taxon>Mikania</taxon>
    </lineage>
</organism>
<feature type="region of interest" description="Disordered" evidence="1">
    <location>
        <begin position="1071"/>
        <end position="1091"/>
    </location>
</feature>
<protein>
    <submittedName>
        <fullName evidence="2">Uncharacterized protein</fullName>
    </submittedName>
</protein>
<dbReference type="EMBL" id="SZYD01000012">
    <property type="protein sequence ID" value="KAD4585859.1"/>
    <property type="molecule type" value="Genomic_DNA"/>
</dbReference>
<comment type="caution">
    <text evidence="2">The sequence shown here is derived from an EMBL/GenBank/DDBJ whole genome shotgun (WGS) entry which is preliminary data.</text>
</comment>
<reference evidence="2 3" key="1">
    <citation type="submission" date="2019-05" db="EMBL/GenBank/DDBJ databases">
        <title>Mikania micrantha, genome provides insights into the molecular mechanism of rapid growth.</title>
        <authorList>
            <person name="Liu B."/>
        </authorList>
    </citation>
    <scope>NUCLEOTIDE SEQUENCE [LARGE SCALE GENOMIC DNA]</scope>
    <source>
        <strain evidence="2">NLD-2019</strain>
        <tissue evidence="2">Leaf</tissue>
    </source>
</reference>
<feature type="region of interest" description="Disordered" evidence="1">
    <location>
        <begin position="689"/>
        <end position="922"/>
    </location>
</feature>
<feature type="compositionally biased region" description="Polar residues" evidence="1">
    <location>
        <begin position="835"/>
        <end position="856"/>
    </location>
</feature>
<feature type="compositionally biased region" description="Polar residues" evidence="1">
    <location>
        <begin position="896"/>
        <end position="919"/>
    </location>
</feature>
<name>A0A5N6NEH1_9ASTR</name>
<feature type="region of interest" description="Disordered" evidence="1">
    <location>
        <begin position="430"/>
        <end position="643"/>
    </location>
</feature>
<evidence type="ECO:0000313" key="2">
    <source>
        <dbReference type="EMBL" id="KAD4585859.1"/>
    </source>
</evidence>
<feature type="compositionally biased region" description="Polar residues" evidence="1">
    <location>
        <begin position="769"/>
        <end position="783"/>
    </location>
</feature>
<feature type="compositionally biased region" description="Basic and acidic residues" evidence="1">
    <location>
        <begin position="709"/>
        <end position="765"/>
    </location>
</feature>
<feature type="compositionally biased region" description="Low complexity" evidence="1">
    <location>
        <begin position="628"/>
        <end position="643"/>
    </location>
</feature>
<gene>
    <name evidence="2" type="ORF">E3N88_23460</name>
</gene>